<evidence type="ECO:0000259" key="1">
    <source>
        <dbReference type="PROSITE" id="PS50053"/>
    </source>
</evidence>
<dbReference type="PROSITE" id="PS50053">
    <property type="entry name" value="UBIQUITIN_2"/>
    <property type="match status" value="1"/>
</dbReference>
<protein>
    <recommendedName>
        <fullName evidence="1">Ubiquitin-like domain-containing protein</fullName>
    </recommendedName>
</protein>
<dbReference type="KEGG" id="opa:HPODL_04414"/>
<reference evidence="2 3" key="1">
    <citation type="journal article" date="2013" name="BMC Genomics">
        <title>Genome sequence and analysis of methylotrophic yeast Hansenula polymorpha DL1.</title>
        <authorList>
            <person name="Ravin N.V."/>
            <person name="Eldarov M.A."/>
            <person name="Kadnikov V.V."/>
            <person name="Beletsky A.V."/>
            <person name="Schneider J."/>
            <person name="Mardanova E.S."/>
            <person name="Smekalova E.M."/>
            <person name="Zvereva M.I."/>
            <person name="Dontsova O.A."/>
            <person name="Mardanov A.V."/>
            <person name="Skryabin K.G."/>
        </authorList>
    </citation>
    <scope>NUCLEOTIDE SEQUENCE [LARGE SCALE GENOMIC DNA]</scope>
    <source>
        <strain evidence="3">ATCC 26012 / BCRC 20466 / JCM 22074 / NRRL Y-7560 / DL-1</strain>
    </source>
</reference>
<dbReference type="InterPro" id="IPR029071">
    <property type="entry name" value="Ubiquitin-like_domsf"/>
</dbReference>
<comment type="caution">
    <text evidence="2">The sequence shown here is derived from an EMBL/GenBank/DDBJ whole genome shotgun (WGS) entry which is preliminary data.</text>
</comment>
<evidence type="ECO:0000313" key="3">
    <source>
        <dbReference type="Proteomes" id="UP000008673"/>
    </source>
</evidence>
<dbReference type="CDD" id="cd17039">
    <property type="entry name" value="Ubl_ubiquitin_like"/>
    <property type="match status" value="1"/>
</dbReference>
<dbReference type="AlphaFoldDB" id="W1QE18"/>
<sequence length="179" mass="20342">MSVVSELEFANKFQSLINFVCPERTTREIKYTNCGFGHINTPVFYRGGERSIVSLTIKSLRAPKFEHEFKFDSTTSIYKVKEELAKTIGSSPDHLTLMLKTKTVHDEDLLEKYATEGSLKLNAIVKAKPESTETTHQAPQATYGLSPEAWAKISQILESEIVDETARNQYLQKLKRVRI</sequence>
<dbReference type="HOGENOM" id="CLU_1503875_0_0_1"/>
<organism evidence="2 3">
    <name type="scientific">Ogataea parapolymorpha (strain ATCC 26012 / BCRC 20466 / JCM 22074 / NRRL Y-7560 / DL-1)</name>
    <name type="common">Yeast</name>
    <name type="synonym">Hansenula polymorpha</name>
    <dbReference type="NCBI Taxonomy" id="871575"/>
    <lineage>
        <taxon>Eukaryota</taxon>
        <taxon>Fungi</taxon>
        <taxon>Dikarya</taxon>
        <taxon>Ascomycota</taxon>
        <taxon>Saccharomycotina</taxon>
        <taxon>Pichiomycetes</taxon>
        <taxon>Pichiales</taxon>
        <taxon>Pichiaceae</taxon>
        <taxon>Ogataea</taxon>
    </lineage>
</organism>
<dbReference type="EMBL" id="AEOI02000008">
    <property type="protein sequence ID" value="ESW98805.1"/>
    <property type="molecule type" value="Genomic_DNA"/>
</dbReference>
<dbReference type="RefSeq" id="XP_013934688.1">
    <property type="nucleotide sequence ID" value="XM_014079213.1"/>
</dbReference>
<dbReference type="Gene3D" id="3.10.20.90">
    <property type="entry name" value="Phosphatidylinositol 3-kinase Catalytic Subunit, Chain A, domain 1"/>
    <property type="match status" value="1"/>
</dbReference>
<proteinExistence type="predicted"/>
<name>W1QE18_OGAPD</name>
<dbReference type="InterPro" id="IPR000626">
    <property type="entry name" value="Ubiquitin-like_dom"/>
</dbReference>
<dbReference type="OMA" id="CPERTTR"/>
<dbReference type="GeneID" id="25773842"/>
<feature type="domain" description="Ubiquitin-like" evidence="1">
    <location>
        <begin position="53"/>
        <end position="130"/>
    </location>
</feature>
<dbReference type="Proteomes" id="UP000008673">
    <property type="component" value="Unassembled WGS sequence"/>
</dbReference>
<evidence type="ECO:0000313" key="2">
    <source>
        <dbReference type="EMBL" id="ESW98805.1"/>
    </source>
</evidence>
<dbReference type="SUPFAM" id="SSF54236">
    <property type="entry name" value="Ubiquitin-like"/>
    <property type="match status" value="1"/>
</dbReference>
<gene>
    <name evidence="2" type="ORF">HPODL_04414</name>
</gene>
<dbReference type="Pfam" id="PF00240">
    <property type="entry name" value="ubiquitin"/>
    <property type="match status" value="1"/>
</dbReference>
<keyword evidence="3" id="KW-1185">Reference proteome</keyword>
<accession>W1QE18</accession>
<dbReference type="OrthoDB" id="4067208at2759"/>